<accession>A0A081NB91</accession>
<dbReference type="AlphaFoldDB" id="A0A081NB91"/>
<dbReference type="Pfam" id="PF10758">
    <property type="entry name" value="DUF2586"/>
    <property type="match status" value="1"/>
</dbReference>
<proteinExistence type="predicted"/>
<dbReference type="RefSeq" id="WP_034872996.1">
    <property type="nucleotide sequence ID" value="NZ_JOKG01000001.1"/>
</dbReference>
<dbReference type="eggNOG" id="ENOG502Z878">
    <property type="taxonomic scope" value="Bacteria"/>
</dbReference>
<reference evidence="1 2" key="1">
    <citation type="submission" date="2014-06" db="EMBL/GenBank/DDBJ databases">
        <title>Whole Genome Sequences of Three Symbiotic Endozoicomonas Bacteria.</title>
        <authorList>
            <person name="Neave M.J."/>
            <person name="Apprill A."/>
            <person name="Voolstra C.R."/>
        </authorList>
    </citation>
    <scope>NUCLEOTIDE SEQUENCE [LARGE SCALE GENOMIC DNA]</scope>
    <source>
        <strain evidence="1 2">LMG 24815</strain>
    </source>
</reference>
<evidence type="ECO:0008006" key="3">
    <source>
        <dbReference type="Google" id="ProtNLM"/>
    </source>
</evidence>
<name>A0A081NB91_9GAMM</name>
<sequence>MAIGGVQINNLNLMQGPLNEVERYFLYIGAGTKNQGKVLTVDNGTDFDELLGTEDSTLKTQLIAARQNAGQNWGAVVYVLATGEDWDKAVDICMPQVTVETIVVTEAISAKTDLEAMHAKAQDIMGEYQRPLFFIAASRKIDTDSEDWSTYVTEQKKLTDGIAGNQVMVVPTLWGHDQGTLAGRLCNRAVTVADSPMRVATGPLIGEWGEKPVDMDDREIDMSILRELDSARFSVPQWYPDYDGMYWADGNMLDVEDGDYQTVENLRVVQKVMRRIRPLAIARIADRKLNSTPASEASNKTYFMRPLFEMSHSTEVLGTVFPGEVQPPEDEDITITWPTRDAVELFVVVRPYNSAKSITANIALDLV</sequence>
<dbReference type="InterPro" id="IPR019694">
    <property type="entry name" value="Phage_HP1_Orf23"/>
</dbReference>
<keyword evidence="2" id="KW-1185">Reference proteome</keyword>
<evidence type="ECO:0000313" key="2">
    <source>
        <dbReference type="Proteomes" id="UP000028006"/>
    </source>
</evidence>
<protein>
    <recommendedName>
        <fullName evidence="3">Phage tail protein</fullName>
    </recommendedName>
</protein>
<gene>
    <name evidence="1" type="ORF">GZ77_03870</name>
</gene>
<comment type="caution">
    <text evidence="1">The sequence shown here is derived from an EMBL/GenBank/DDBJ whole genome shotgun (WGS) entry which is preliminary data.</text>
</comment>
<evidence type="ECO:0000313" key="1">
    <source>
        <dbReference type="EMBL" id="KEQ15714.1"/>
    </source>
</evidence>
<dbReference type="Proteomes" id="UP000028006">
    <property type="component" value="Unassembled WGS sequence"/>
</dbReference>
<organism evidence="1 2">
    <name type="scientific">Endozoicomonas montiporae</name>
    <dbReference type="NCBI Taxonomy" id="1027273"/>
    <lineage>
        <taxon>Bacteria</taxon>
        <taxon>Pseudomonadati</taxon>
        <taxon>Pseudomonadota</taxon>
        <taxon>Gammaproteobacteria</taxon>
        <taxon>Oceanospirillales</taxon>
        <taxon>Endozoicomonadaceae</taxon>
        <taxon>Endozoicomonas</taxon>
    </lineage>
</organism>
<dbReference type="EMBL" id="JOKG01000001">
    <property type="protein sequence ID" value="KEQ15714.1"/>
    <property type="molecule type" value="Genomic_DNA"/>
</dbReference>